<keyword evidence="7 9" id="KW-0811">Translocation</keyword>
<dbReference type="Proteomes" id="UP000823598">
    <property type="component" value="Unassembled WGS sequence"/>
</dbReference>
<dbReference type="GO" id="GO:0065002">
    <property type="term" value="P:intracellular protein transmembrane transport"/>
    <property type="evidence" value="ECO:0007669"/>
    <property type="project" value="UniProtKB-UniRule"/>
</dbReference>
<protein>
    <recommendedName>
        <fullName evidence="9">Protein translocase subunit SecE</fullName>
    </recommendedName>
</protein>
<dbReference type="PANTHER" id="PTHR33910:SF1">
    <property type="entry name" value="PROTEIN TRANSLOCASE SUBUNIT SECE"/>
    <property type="match status" value="1"/>
</dbReference>
<accession>A0A9D9IQM0</accession>
<dbReference type="InterPro" id="IPR038379">
    <property type="entry name" value="SecE_sf"/>
</dbReference>
<dbReference type="InterPro" id="IPR005807">
    <property type="entry name" value="SecE_bac"/>
</dbReference>
<dbReference type="GO" id="GO:0005886">
    <property type="term" value="C:plasma membrane"/>
    <property type="evidence" value="ECO:0007669"/>
    <property type="project" value="UniProtKB-SubCell"/>
</dbReference>
<sequence length="65" mass="7503">MKLFKKLRTDIKESYNELVHKVSWPTRSQLVNSSVIVMVASIVLSLVIFVVDLVIDELMHIIYSI</sequence>
<keyword evidence="5 9" id="KW-0653">Protein transport</keyword>
<feature type="transmembrane region" description="Helical" evidence="9">
    <location>
        <begin position="35"/>
        <end position="55"/>
    </location>
</feature>
<dbReference type="AlphaFoldDB" id="A0A9D9IQM0"/>
<keyword evidence="4 9" id="KW-0812">Transmembrane</keyword>
<evidence type="ECO:0000313" key="11">
    <source>
        <dbReference type="Proteomes" id="UP000823598"/>
    </source>
</evidence>
<keyword evidence="2 9" id="KW-0813">Transport</keyword>
<evidence type="ECO:0000256" key="7">
    <source>
        <dbReference type="ARBA" id="ARBA00023010"/>
    </source>
</evidence>
<evidence type="ECO:0000256" key="3">
    <source>
        <dbReference type="ARBA" id="ARBA00022475"/>
    </source>
</evidence>
<dbReference type="GO" id="GO:0043952">
    <property type="term" value="P:protein transport by the Sec complex"/>
    <property type="evidence" value="ECO:0007669"/>
    <property type="project" value="UniProtKB-UniRule"/>
</dbReference>
<comment type="caution">
    <text evidence="10">The sequence shown here is derived from an EMBL/GenBank/DDBJ whole genome shotgun (WGS) entry which is preliminary data.</text>
</comment>
<keyword evidence="8 9" id="KW-0472">Membrane</keyword>
<reference evidence="10" key="1">
    <citation type="submission" date="2020-10" db="EMBL/GenBank/DDBJ databases">
        <authorList>
            <person name="Gilroy R."/>
        </authorList>
    </citation>
    <scope>NUCLEOTIDE SEQUENCE</scope>
    <source>
        <strain evidence="10">6919</strain>
    </source>
</reference>
<dbReference type="EMBL" id="JADIMC010000114">
    <property type="protein sequence ID" value="MBO8477224.1"/>
    <property type="molecule type" value="Genomic_DNA"/>
</dbReference>
<comment type="subunit">
    <text evidence="9">Component of the Sec protein translocase complex. Heterotrimer consisting of SecY, SecE and SecG subunits. The heterotrimers can form oligomers, although 1 heterotrimer is thought to be able to translocate proteins. Interacts with the ribosome. Interacts with SecDF, and other proteins may be involved. Interacts with SecA.</text>
</comment>
<comment type="similarity">
    <text evidence="9">Belongs to the SecE/SEC61-gamma family.</text>
</comment>
<evidence type="ECO:0000313" key="10">
    <source>
        <dbReference type="EMBL" id="MBO8477224.1"/>
    </source>
</evidence>
<reference evidence="10" key="2">
    <citation type="journal article" date="2021" name="PeerJ">
        <title>Extensive microbial diversity within the chicken gut microbiome revealed by metagenomics and culture.</title>
        <authorList>
            <person name="Gilroy R."/>
            <person name="Ravi A."/>
            <person name="Getino M."/>
            <person name="Pursley I."/>
            <person name="Horton D.L."/>
            <person name="Alikhan N.F."/>
            <person name="Baker D."/>
            <person name="Gharbi K."/>
            <person name="Hall N."/>
            <person name="Watson M."/>
            <person name="Adriaenssens E.M."/>
            <person name="Foster-Nyarko E."/>
            <person name="Jarju S."/>
            <person name="Secka A."/>
            <person name="Antonio M."/>
            <person name="Oren A."/>
            <person name="Chaudhuri R.R."/>
            <person name="La Ragione R."/>
            <person name="Hildebrand F."/>
            <person name="Pallen M.J."/>
        </authorList>
    </citation>
    <scope>NUCLEOTIDE SEQUENCE</scope>
    <source>
        <strain evidence="10">6919</strain>
    </source>
</reference>
<dbReference type="PANTHER" id="PTHR33910">
    <property type="entry name" value="PROTEIN TRANSLOCASE SUBUNIT SECE"/>
    <property type="match status" value="1"/>
</dbReference>
<evidence type="ECO:0000256" key="2">
    <source>
        <dbReference type="ARBA" id="ARBA00022448"/>
    </source>
</evidence>
<dbReference type="InterPro" id="IPR001901">
    <property type="entry name" value="Translocase_SecE/Sec61-g"/>
</dbReference>
<evidence type="ECO:0000256" key="9">
    <source>
        <dbReference type="HAMAP-Rule" id="MF_00422"/>
    </source>
</evidence>
<keyword evidence="3 9" id="KW-1003">Cell membrane</keyword>
<organism evidence="10 11">
    <name type="scientific">Candidatus Limisoma faecipullorum</name>
    <dbReference type="NCBI Taxonomy" id="2840854"/>
    <lineage>
        <taxon>Bacteria</taxon>
        <taxon>Pseudomonadati</taxon>
        <taxon>Bacteroidota</taxon>
        <taxon>Bacteroidia</taxon>
        <taxon>Bacteroidales</taxon>
        <taxon>Candidatus Limisoma</taxon>
    </lineage>
</organism>
<gene>
    <name evidence="9 10" type="primary">secE</name>
    <name evidence="10" type="ORF">IAB88_09595</name>
</gene>
<comment type="subcellular location">
    <subcellularLocation>
        <location evidence="9">Cell membrane</location>
        <topology evidence="9">Single-pass membrane protein</topology>
    </subcellularLocation>
    <subcellularLocation>
        <location evidence="1">Membrane</location>
    </subcellularLocation>
</comment>
<dbReference type="GO" id="GO:0009306">
    <property type="term" value="P:protein secretion"/>
    <property type="evidence" value="ECO:0007669"/>
    <property type="project" value="UniProtKB-UniRule"/>
</dbReference>
<evidence type="ECO:0000256" key="5">
    <source>
        <dbReference type="ARBA" id="ARBA00022927"/>
    </source>
</evidence>
<dbReference type="HAMAP" id="MF_00422">
    <property type="entry name" value="SecE"/>
    <property type="match status" value="1"/>
</dbReference>
<evidence type="ECO:0000256" key="1">
    <source>
        <dbReference type="ARBA" id="ARBA00004370"/>
    </source>
</evidence>
<dbReference type="Gene3D" id="1.20.5.1030">
    <property type="entry name" value="Preprotein translocase secy subunit"/>
    <property type="match status" value="1"/>
</dbReference>
<dbReference type="NCBIfam" id="TIGR00964">
    <property type="entry name" value="secE_bact"/>
    <property type="match status" value="1"/>
</dbReference>
<dbReference type="GO" id="GO:0008320">
    <property type="term" value="F:protein transmembrane transporter activity"/>
    <property type="evidence" value="ECO:0007669"/>
    <property type="project" value="UniProtKB-UniRule"/>
</dbReference>
<evidence type="ECO:0000256" key="8">
    <source>
        <dbReference type="ARBA" id="ARBA00023136"/>
    </source>
</evidence>
<evidence type="ECO:0000256" key="4">
    <source>
        <dbReference type="ARBA" id="ARBA00022692"/>
    </source>
</evidence>
<keyword evidence="6 9" id="KW-1133">Transmembrane helix</keyword>
<comment type="function">
    <text evidence="9">Essential subunit of the Sec protein translocation channel SecYEG. Clamps together the 2 halves of SecY. May contact the channel plug during translocation.</text>
</comment>
<name>A0A9D9IQM0_9BACT</name>
<proteinExistence type="inferred from homology"/>
<evidence type="ECO:0000256" key="6">
    <source>
        <dbReference type="ARBA" id="ARBA00022989"/>
    </source>
</evidence>
<dbReference type="GO" id="GO:0006605">
    <property type="term" value="P:protein targeting"/>
    <property type="evidence" value="ECO:0007669"/>
    <property type="project" value="UniProtKB-UniRule"/>
</dbReference>
<dbReference type="Pfam" id="PF00584">
    <property type="entry name" value="SecE"/>
    <property type="match status" value="1"/>
</dbReference>